<comment type="caution">
    <text evidence="5">The sequence shown here is derived from an EMBL/GenBank/DDBJ whole genome shotgun (WGS) entry which is preliminary data.</text>
</comment>
<dbReference type="Gene3D" id="3.40.50.1820">
    <property type="entry name" value="alpha/beta hydrolase"/>
    <property type="match status" value="1"/>
</dbReference>
<protein>
    <submittedName>
        <fullName evidence="5">Putative epoxide hydrolase</fullName>
        <ecNumber evidence="5">3.3.2.10</ecNumber>
    </submittedName>
</protein>
<dbReference type="AlphaFoldDB" id="W6K3T8"/>
<dbReference type="EMBL" id="CAJA01000265">
    <property type="protein sequence ID" value="CCH73839.1"/>
    <property type="molecule type" value="Genomic_DNA"/>
</dbReference>
<dbReference type="InterPro" id="IPR010497">
    <property type="entry name" value="Epoxide_hydro_N"/>
</dbReference>
<accession>W6K3T8</accession>
<dbReference type="STRING" id="1193182.BN11_3370001"/>
<keyword evidence="2" id="KW-0058">Aromatic hydrocarbons catabolism</keyword>
<proteinExistence type="inferred from homology"/>
<dbReference type="PANTHER" id="PTHR21661">
    <property type="entry name" value="EPOXIDE HYDROLASE 1-RELATED"/>
    <property type="match status" value="1"/>
</dbReference>
<dbReference type="GO" id="GO:0097176">
    <property type="term" value="P:epoxide metabolic process"/>
    <property type="evidence" value="ECO:0007669"/>
    <property type="project" value="TreeGrafter"/>
</dbReference>
<comment type="similarity">
    <text evidence="1">Belongs to the peptidase S33 family.</text>
</comment>
<dbReference type="GO" id="GO:0004301">
    <property type="term" value="F:epoxide hydrolase activity"/>
    <property type="evidence" value="ECO:0007669"/>
    <property type="project" value="UniProtKB-EC"/>
</dbReference>
<dbReference type="Pfam" id="PF06441">
    <property type="entry name" value="EHN"/>
    <property type="match status" value="1"/>
</dbReference>
<name>W6K3T8_9MICO</name>
<dbReference type="InterPro" id="IPR029058">
    <property type="entry name" value="AB_hydrolase_fold"/>
</dbReference>
<dbReference type="SUPFAM" id="SSF53474">
    <property type="entry name" value="alpha/beta-Hydrolases"/>
    <property type="match status" value="1"/>
</dbReference>
<feature type="domain" description="Epoxide hydrolase N-terminal" evidence="4">
    <location>
        <begin position="8"/>
        <end position="82"/>
    </location>
</feature>
<dbReference type="RefSeq" id="WP_201329287.1">
    <property type="nucleotide sequence ID" value="NZ_HG764815.1"/>
</dbReference>
<evidence type="ECO:0000259" key="4">
    <source>
        <dbReference type="Pfam" id="PF06441"/>
    </source>
</evidence>
<gene>
    <name evidence="5" type="ORF">BN11_3370001</name>
</gene>
<evidence type="ECO:0000313" key="5">
    <source>
        <dbReference type="EMBL" id="CCH73839.1"/>
    </source>
</evidence>
<reference evidence="5 6" key="1">
    <citation type="journal article" date="2013" name="ISME J.">
        <title>A metabolic model for members of the genus Tetrasphaera involved in enhanced biological phosphorus removal.</title>
        <authorList>
            <person name="Kristiansen R."/>
            <person name="Nguyen H.T.T."/>
            <person name="Saunders A.M."/>
            <person name="Nielsen J.L."/>
            <person name="Wimmer R."/>
            <person name="Le V.Q."/>
            <person name="McIlroy S.J."/>
            <person name="Petrovski S."/>
            <person name="Seviour R.J."/>
            <person name="Calteau A."/>
            <person name="Nielsen K.L."/>
            <person name="Nielsen P.H."/>
        </authorList>
    </citation>
    <scope>NUCLEOTIDE SEQUENCE [LARGE SCALE GENOMIC DNA]</scope>
    <source>
        <strain evidence="5 6">Ben110</strain>
    </source>
</reference>
<evidence type="ECO:0000256" key="1">
    <source>
        <dbReference type="ARBA" id="ARBA00010088"/>
    </source>
</evidence>
<keyword evidence="3 5" id="KW-0378">Hydrolase</keyword>
<sequence>MAGATPDVGWSRGAPLAYMRDLVDYWRNDFDWRETEDKINQYEQFITEIDGAHLHVLHVRSPEPDAIPMIMTTGWPSSIIEYLDLIGPLTNPRAHGGDPRDA</sequence>
<organism evidence="5 6">
    <name type="scientific">Nostocoides australiense Ben110</name>
    <dbReference type="NCBI Taxonomy" id="1193182"/>
    <lineage>
        <taxon>Bacteria</taxon>
        <taxon>Bacillati</taxon>
        <taxon>Actinomycetota</taxon>
        <taxon>Actinomycetes</taxon>
        <taxon>Micrococcales</taxon>
        <taxon>Intrasporangiaceae</taxon>
        <taxon>Nostocoides</taxon>
    </lineage>
</organism>
<dbReference type="PANTHER" id="PTHR21661:SF35">
    <property type="entry name" value="EPOXIDE HYDROLASE"/>
    <property type="match status" value="1"/>
</dbReference>
<evidence type="ECO:0000256" key="3">
    <source>
        <dbReference type="ARBA" id="ARBA00022801"/>
    </source>
</evidence>
<dbReference type="EC" id="3.3.2.10" evidence="5"/>
<dbReference type="Proteomes" id="UP000035763">
    <property type="component" value="Unassembled WGS sequence"/>
</dbReference>
<evidence type="ECO:0000256" key="2">
    <source>
        <dbReference type="ARBA" id="ARBA00022797"/>
    </source>
</evidence>
<evidence type="ECO:0000313" key="6">
    <source>
        <dbReference type="Proteomes" id="UP000035763"/>
    </source>
</evidence>
<keyword evidence="6" id="KW-1185">Reference proteome</keyword>